<keyword evidence="1" id="KW-0732">Signal</keyword>
<comment type="caution">
    <text evidence="2">The sequence shown here is derived from an EMBL/GenBank/DDBJ whole genome shotgun (WGS) entry which is preliminary data.</text>
</comment>
<feature type="chain" id="PRO_5026909061" description="T9SS type A sorting domain-containing protein" evidence="1">
    <location>
        <begin position="22"/>
        <end position="119"/>
    </location>
</feature>
<keyword evidence="3" id="KW-1185">Reference proteome</keyword>
<dbReference type="Proteomes" id="UP000468650">
    <property type="component" value="Unassembled WGS sequence"/>
</dbReference>
<dbReference type="AlphaFoldDB" id="A0A6N6RE80"/>
<evidence type="ECO:0000313" key="3">
    <source>
        <dbReference type="Proteomes" id="UP000468650"/>
    </source>
</evidence>
<evidence type="ECO:0000313" key="2">
    <source>
        <dbReference type="EMBL" id="KAB2808053.1"/>
    </source>
</evidence>
<evidence type="ECO:0000256" key="1">
    <source>
        <dbReference type="SAM" id="SignalP"/>
    </source>
</evidence>
<evidence type="ECO:0008006" key="4">
    <source>
        <dbReference type="Google" id="ProtNLM"/>
    </source>
</evidence>
<gene>
    <name evidence="2" type="ORF">F8C67_10805</name>
</gene>
<reference evidence="2 3" key="1">
    <citation type="submission" date="2019-09" db="EMBL/GenBank/DDBJ databases">
        <title>Genomes of family Cryomorphaceae.</title>
        <authorList>
            <person name="Bowman J.P."/>
        </authorList>
    </citation>
    <scope>NUCLEOTIDE SEQUENCE [LARGE SCALE GENOMIC DNA]</scope>
    <source>
        <strain evidence="2 3">LMG 25704</strain>
    </source>
</reference>
<accession>A0A6N6RE80</accession>
<protein>
    <recommendedName>
        <fullName evidence="4">T9SS type A sorting domain-containing protein</fullName>
    </recommendedName>
</protein>
<name>A0A6N6RE80_9FLAO</name>
<organism evidence="2 3">
    <name type="scientific">Phaeocystidibacter luteus</name>
    <dbReference type="NCBI Taxonomy" id="911197"/>
    <lineage>
        <taxon>Bacteria</taxon>
        <taxon>Pseudomonadati</taxon>
        <taxon>Bacteroidota</taxon>
        <taxon>Flavobacteriia</taxon>
        <taxon>Flavobacteriales</taxon>
        <taxon>Phaeocystidibacteraceae</taxon>
        <taxon>Phaeocystidibacter</taxon>
    </lineage>
</organism>
<sequence>MKKFLTATLIALASSFSFAHAQAPVGAPNNPTAPKSVQMIQWDIEYVEHLVMFEYINPLNAELHLKIYGPQGYLVHVEDLSDADRSKLGFDLEGMADGEYEVVLESGEYVLAIEKVTLY</sequence>
<feature type="signal peptide" evidence="1">
    <location>
        <begin position="1"/>
        <end position="21"/>
    </location>
</feature>
<dbReference type="EMBL" id="WBVO01000009">
    <property type="protein sequence ID" value="KAB2808053.1"/>
    <property type="molecule type" value="Genomic_DNA"/>
</dbReference>
<dbReference type="RefSeq" id="WP_151667867.1">
    <property type="nucleotide sequence ID" value="NZ_WBVO01000009.1"/>
</dbReference>
<proteinExistence type="predicted"/>
<dbReference type="OrthoDB" id="1492409at2"/>